<evidence type="ECO:0000256" key="1">
    <source>
        <dbReference type="SAM" id="MobiDB-lite"/>
    </source>
</evidence>
<dbReference type="WBParaSite" id="ACRNAN_scaffold363.g9407.t1">
    <property type="protein sequence ID" value="ACRNAN_scaffold363.g9407.t1"/>
    <property type="gene ID" value="ACRNAN_scaffold363.g9407"/>
</dbReference>
<sequence length="182" mass="21035">MRILKVYKHLTSEKEMKQVECEPDDRLPTSSLADSKVEPLIKTNQQRKKLTIKITRLAKYMKDRWQQHLLPMTLKAFRSTTNHGLLSRRSDEVVHKEREAKHVEPARESGESLVDKLNSLFRRGAAHQDTPQNDNTLFQKVLYSYRLFKRKPVVPNGCSDLSFRQTTDCSLGTTGRKVIITG</sequence>
<evidence type="ECO:0000313" key="2">
    <source>
        <dbReference type="Proteomes" id="UP000887540"/>
    </source>
</evidence>
<evidence type="ECO:0000313" key="3">
    <source>
        <dbReference type="WBParaSite" id="ACRNAN_scaffold363.g9407.t1"/>
    </source>
</evidence>
<keyword evidence="2" id="KW-1185">Reference proteome</keyword>
<protein>
    <submittedName>
        <fullName evidence="3">Uncharacterized protein</fullName>
    </submittedName>
</protein>
<feature type="region of interest" description="Disordered" evidence="1">
    <location>
        <begin position="88"/>
        <end position="109"/>
    </location>
</feature>
<proteinExistence type="predicted"/>
<dbReference type="AlphaFoldDB" id="A0A914DRM2"/>
<dbReference type="Proteomes" id="UP000887540">
    <property type="component" value="Unplaced"/>
</dbReference>
<name>A0A914DRM2_9BILA</name>
<organism evidence="2 3">
    <name type="scientific">Acrobeloides nanus</name>
    <dbReference type="NCBI Taxonomy" id="290746"/>
    <lineage>
        <taxon>Eukaryota</taxon>
        <taxon>Metazoa</taxon>
        <taxon>Ecdysozoa</taxon>
        <taxon>Nematoda</taxon>
        <taxon>Chromadorea</taxon>
        <taxon>Rhabditida</taxon>
        <taxon>Tylenchina</taxon>
        <taxon>Cephalobomorpha</taxon>
        <taxon>Cephaloboidea</taxon>
        <taxon>Cephalobidae</taxon>
        <taxon>Acrobeloides</taxon>
    </lineage>
</organism>
<reference evidence="3" key="1">
    <citation type="submission" date="2022-11" db="UniProtKB">
        <authorList>
            <consortium name="WormBaseParasite"/>
        </authorList>
    </citation>
    <scope>IDENTIFICATION</scope>
</reference>
<accession>A0A914DRM2</accession>